<organism evidence="1 2">
    <name type="scientific">Aliiglaciecola lipolytica E3</name>
    <dbReference type="NCBI Taxonomy" id="1127673"/>
    <lineage>
        <taxon>Bacteria</taxon>
        <taxon>Pseudomonadati</taxon>
        <taxon>Pseudomonadota</taxon>
        <taxon>Gammaproteobacteria</taxon>
        <taxon>Alteromonadales</taxon>
        <taxon>Alteromonadaceae</taxon>
        <taxon>Aliiglaciecola</taxon>
    </lineage>
</organism>
<keyword evidence="2" id="KW-1185">Reference proteome</keyword>
<dbReference type="Proteomes" id="UP000006334">
    <property type="component" value="Unassembled WGS sequence"/>
</dbReference>
<accession>K6YXU2</accession>
<proteinExistence type="predicted"/>
<dbReference type="AlphaFoldDB" id="K6YXU2"/>
<dbReference type="STRING" id="1127673.GLIP_3441"/>
<reference evidence="1 2" key="1">
    <citation type="journal article" date="2017" name="Antonie Van Leeuwenhoek">
        <title>Rhizobium rhizosphaerae sp. nov., a novel species isolated from rice rhizosphere.</title>
        <authorList>
            <person name="Zhao J.J."/>
            <person name="Zhang J."/>
            <person name="Zhang R.J."/>
            <person name="Zhang C.W."/>
            <person name="Yin H.Q."/>
            <person name="Zhang X.X."/>
        </authorList>
    </citation>
    <scope>NUCLEOTIDE SEQUENCE [LARGE SCALE GENOMIC DNA]</scope>
    <source>
        <strain evidence="1 2">E3</strain>
    </source>
</reference>
<sequence>MRFNALNDFLLLNSTKKANSKVGSLGVSIQTKIRKMFPS</sequence>
<dbReference type="EMBL" id="BAEN01000065">
    <property type="protein sequence ID" value="GAC16055.1"/>
    <property type="molecule type" value="Genomic_DNA"/>
</dbReference>
<evidence type="ECO:0000313" key="1">
    <source>
        <dbReference type="EMBL" id="GAC16055.1"/>
    </source>
</evidence>
<gene>
    <name evidence="1" type="ORF">GLIP_3441</name>
</gene>
<name>K6YXU2_9ALTE</name>
<protein>
    <submittedName>
        <fullName evidence="1">Uncharacterized protein</fullName>
    </submittedName>
</protein>
<comment type="caution">
    <text evidence="1">The sequence shown here is derived from an EMBL/GenBank/DDBJ whole genome shotgun (WGS) entry which is preliminary data.</text>
</comment>
<evidence type="ECO:0000313" key="2">
    <source>
        <dbReference type="Proteomes" id="UP000006334"/>
    </source>
</evidence>